<proteinExistence type="predicted"/>
<protein>
    <submittedName>
        <fullName evidence="1">Anti-sigma factor</fullName>
    </submittedName>
</protein>
<accession>A0AA50CPC8</accession>
<dbReference type="Proteomes" id="UP001234585">
    <property type="component" value="Chromosome"/>
</dbReference>
<reference evidence="1 2" key="1">
    <citation type="submission" date="2023-08" db="EMBL/GenBank/DDBJ databases">
        <title>Pathogen: clinical or host-associated sample.</title>
        <authorList>
            <person name="Hergert J."/>
            <person name="Casey R."/>
            <person name="Wagner J."/>
            <person name="Young E.L."/>
            <person name="Oakeson K.F."/>
        </authorList>
    </citation>
    <scope>NUCLEOTIDE SEQUENCE [LARGE SCALE GENOMIC DNA]</scope>
    <source>
        <strain evidence="1 2">1760953</strain>
    </source>
</reference>
<gene>
    <name evidence="1" type="ORF">Q9313_02790</name>
</gene>
<name>A0AA50CPC8_9HYPH</name>
<evidence type="ECO:0000313" key="2">
    <source>
        <dbReference type="Proteomes" id="UP001234585"/>
    </source>
</evidence>
<keyword evidence="2" id="KW-1185">Reference proteome</keyword>
<evidence type="ECO:0000313" key="1">
    <source>
        <dbReference type="EMBL" id="WLR97976.1"/>
    </source>
</evidence>
<sequence>MVGSTQGLPLEVRLSAYLDGQLPADEVAEIDAILAEDAAARAVYEKLKLGSEFGARAFERMLQEPIPLDLVRNIKEARGGDDDTSSSLGFAAIPISETRAPRRSAFWPQALAASLVIFLAGGAVGYLISEQKQTSFQSAANEFTPARTWLDDIADYHRIYARQARHLVEVPASEKDHIAEWLSASTGVAFTVPDLTAQKLTFEGARLLVANGKPTAQLLYRDAENEIFAICFLKSDPVEGTTAMVESMRNDVGLISWQKGDASFVVVGPSADPDLERIAEAVSTTI</sequence>
<organism evidence="1 2">
    <name type="scientific">Shinella sumterensis</name>
    <dbReference type="NCBI Taxonomy" id="1967501"/>
    <lineage>
        <taxon>Bacteria</taxon>
        <taxon>Pseudomonadati</taxon>
        <taxon>Pseudomonadota</taxon>
        <taxon>Alphaproteobacteria</taxon>
        <taxon>Hyphomicrobiales</taxon>
        <taxon>Rhizobiaceae</taxon>
        <taxon>Shinella</taxon>
    </lineage>
</organism>
<dbReference type="AlphaFoldDB" id="A0AA50CPC8"/>
<dbReference type="EMBL" id="CP132302">
    <property type="protein sequence ID" value="WLR97976.1"/>
    <property type="molecule type" value="Genomic_DNA"/>
</dbReference>
<dbReference type="RefSeq" id="WP_160869741.1">
    <property type="nucleotide sequence ID" value="NZ_CP132302.1"/>
</dbReference>